<dbReference type="Gene3D" id="2.130.10.10">
    <property type="entry name" value="YVTN repeat-like/Quinoprotein amine dehydrogenase"/>
    <property type="match status" value="1"/>
</dbReference>
<reference evidence="3 4" key="1">
    <citation type="submission" date="2021-02" db="EMBL/GenBank/DDBJ databases">
        <title>Cotonvirus japonicus, which uses Golgi apparatus of host cells for its virion factory, phylogenetically links tailed tupanvirus and icosahedral mimivirus.</title>
        <authorList>
            <person name="Takahashi H."/>
            <person name="Fukaya S."/>
            <person name="Song C."/>
            <person name="Murata K."/>
            <person name="Takemura M."/>
        </authorList>
    </citation>
    <scope>NUCLEOTIDE SEQUENCE [LARGE SCALE GENOMIC DNA]</scope>
</reference>
<dbReference type="EMBL" id="AP024483">
    <property type="protein sequence ID" value="BCS82721.1"/>
    <property type="molecule type" value="Genomic_DNA"/>
</dbReference>
<dbReference type="Pfam" id="PF00651">
    <property type="entry name" value="BTB"/>
    <property type="match status" value="1"/>
</dbReference>
<proteinExistence type="inferred from homology"/>
<comment type="similarity">
    <text evidence="1">Belongs to the mimivirus BTB/WD family.</text>
</comment>
<feature type="domain" description="BTB" evidence="2">
    <location>
        <begin position="25"/>
        <end position="87"/>
    </location>
</feature>
<keyword evidence="4" id="KW-1185">Reference proteome</keyword>
<evidence type="ECO:0000313" key="3">
    <source>
        <dbReference type="EMBL" id="BCS82721.1"/>
    </source>
</evidence>
<dbReference type="InterPro" id="IPR015943">
    <property type="entry name" value="WD40/YVTN_repeat-like_dom_sf"/>
</dbReference>
<dbReference type="PROSITE" id="PS50097">
    <property type="entry name" value="BTB"/>
    <property type="match status" value="1"/>
</dbReference>
<dbReference type="Gene3D" id="3.30.710.10">
    <property type="entry name" value="Potassium Channel Kv1.1, Chain A"/>
    <property type="match status" value="1"/>
</dbReference>
<dbReference type="InterPro" id="IPR000210">
    <property type="entry name" value="BTB/POZ_dom"/>
</dbReference>
<dbReference type="RefSeq" id="YP_010841329.1">
    <property type="nucleotide sequence ID" value="NC_079139.1"/>
</dbReference>
<dbReference type="Proteomes" id="UP001321479">
    <property type="component" value="Segment"/>
</dbReference>
<organism evidence="3 4">
    <name type="scientific">Cotonvirus japonicus</name>
    <dbReference type="NCBI Taxonomy" id="2811091"/>
    <lineage>
        <taxon>Viruses</taxon>
        <taxon>Varidnaviria</taxon>
        <taxon>Bamfordvirae</taxon>
        <taxon>Nucleocytoviricota</taxon>
        <taxon>Megaviricetes</taxon>
        <taxon>Imitervirales</taxon>
        <taxon>Mimiviridae</taxon>
        <taxon>Megamimivirinae</taxon>
        <taxon>Cotonvirus</taxon>
        <taxon>Cotonvirus japonicum</taxon>
    </lineage>
</organism>
<evidence type="ECO:0000256" key="1">
    <source>
        <dbReference type="ARBA" id="ARBA00006497"/>
    </source>
</evidence>
<dbReference type="SUPFAM" id="SSF69322">
    <property type="entry name" value="Tricorn protease domain 2"/>
    <property type="match status" value="1"/>
</dbReference>
<evidence type="ECO:0000259" key="2">
    <source>
        <dbReference type="PROSITE" id="PS50097"/>
    </source>
</evidence>
<name>A0ABM7NRD5_9VIRU</name>
<evidence type="ECO:0000313" key="4">
    <source>
        <dbReference type="Proteomes" id="UP001321479"/>
    </source>
</evidence>
<dbReference type="SUPFAM" id="SSF54695">
    <property type="entry name" value="POZ domain"/>
    <property type="match status" value="1"/>
</dbReference>
<accession>A0ABM7NRD5</accession>
<sequence>MNVKHKTKDCFIDKIQICRTDKLFCDLFLELDDGITVKNISVHKLILYSNSPYFEKMLTNFRESSVDKIPIKVINVEVACDIINGFYGEIRNIHVNDWKYQLDLWKCRDFFGLEFVSVNNFKIPNQYFDQLVDTIDVIGYNNDTIRMVADNLPENYDLTKFPLELLQELHSYIYEYNIINNMPNYSCNLFNDIPNSCYQLVNPISGQIFLEFECNGSFGKVLFDYCYQKNLLLFMENYFLKIYNLDNGELKINISISRQYRCVKIIPGKNMFAFADIENTLNIYDIDKRKIINTSGKFYRPINDIECSPDGKYVVITFSENSMIYDTDHFELKTLFYVGHDIKKVKFTSDSEQLLIYGLHNVRICAISDLPYIKINAKTKVNIAEDINCDFTKINIVENINCVSIIDNRTIIVGTKNSLRKYDKNGKNCVVLNNNIHVKKIEVLFNGNIAVSNKENTCIYDSDLENIIVKNIANSYSSIIKAKCHNLAVKIRDTIKQKNSN</sequence>
<dbReference type="GeneID" id="80557926"/>
<protein>
    <submittedName>
        <fullName evidence="3">BTB/POZ domain and WD-repeat protein</fullName>
    </submittedName>
</protein>
<dbReference type="InterPro" id="IPR011333">
    <property type="entry name" value="SKP1/BTB/POZ_sf"/>
</dbReference>